<dbReference type="InterPro" id="IPR052155">
    <property type="entry name" value="Biofilm_reg_signaling"/>
</dbReference>
<dbReference type="Gene3D" id="3.30.70.270">
    <property type="match status" value="1"/>
</dbReference>
<sequence length="685" mass="78047">MKEALRKRLSLKLLRFVLLTALAVGLVLSITQTTFNAYQTWTRIETEAQQILHTTRTLATHALDSQDQELSVRIMSVLIQHEAVQQATLTTPDRPLLAHRERPLINLPPRWLTDALFGQTREFSIELAGDPPRNEYYGSLSIQLDTALYGAEFLDDSSIIFILDITNALILALVLYLIYQWLLTRPLTNRIHYLARINPEHSCEHKLPQIKGHEQNELGLWVKTANGLLAAIEHNKNLRMEAETTLQRMAQYDMLTGLPNRQQLQNQLELLMSGIKHIQQCIAVLCIGLDDFKGINERFGYQLGDQLLVALAERLRGLDASHGTLARLSGDAFALIQTNMQHPYETAELADRILQNLEAPFLLDGHSVRLRGTIGITLYPEDGDHAEKLLQKAEQTMTLAKQRSRNRYQFYVASLDCKIRQRRELQENLREALEQHEFHLLYQPLIDLQRQRIFGAEALLRWQHPQHGYISPMLFIPLAEESGSIVEIGKWVMEQACSQLHQWHERGFGNFRMGINLSTVQLYHDSTPVLIESLMRRYELPPESIEVEVTETVLMEDIDSAAKILHKLRESGALIAIDDFGTGYSSLSYLKSLPVDKIKIDASFVRDLAEDEDNASIVRAIIQLGTSLGMRVIAEGVECIEQERYLIQQGCHEAQGYYYSKPLSAEAMTKLIRRSRYPDAATTKG</sequence>
<dbReference type="NCBIfam" id="TIGR00254">
    <property type="entry name" value="GGDEF"/>
    <property type="match status" value="1"/>
</dbReference>
<organism evidence="5 6">
    <name type="scientific">Azomonas macrocytogenes</name>
    <name type="common">Azotobacter macrocytogenes</name>
    <dbReference type="NCBI Taxonomy" id="69962"/>
    <lineage>
        <taxon>Bacteria</taxon>
        <taxon>Pseudomonadati</taxon>
        <taxon>Pseudomonadota</taxon>
        <taxon>Gammaproteobacteria</taxon>
        <taxon>Pseudomonadales</taxon>
        <taxon>Pseudomonadaceae</taxon>
        <taxon>Azomonas</taxon>
    </lineage>
</organism>
<feature type="domain" description="EAL" evidence="3">
    <location>
        <begin position="422"/>
        <end position="676"/>
    </location>
</feature>
<dbReference type="InterPro" id="IPR000160">
    <property type="entry name" value="GGDEF_dom"/>
</dbReference>
<evidence type="ECO:0000313" key="6">
    <source>
        <dbReference type="Proteomes" id="UP000549250"/>
    </source>
</evidence>
<keyword evidence="2" id="KW-0973">c-di-GMP</keyword>
<feature type="domain" description="GGDEF" evidence="4">
    <location>
        <begin position="280"/>
        <end position="413"/>
    </location>
</feature>
<dbReference type="SMART" id="SM00052">
    <property type="entry name" value="EAL"/>
    <property type="match status" value="1"/>
</dbReference>
<dbReference type="PROSITE" id="PS50887">
    <property type="entry name" value="GGDEF"/>
    <property type="match status" value="1"/>
</dbReference>
<dbReference type="FunFam" id="3.20.20.450:FF:000001">
    <property type="entry name" value="Cyclic di-GMP phosphodiesterase yahA"/>
    <property type="match status" value="1"/>
</dbReference>
<dbReference type="PANTHER" id="PTHR44757">
    <property type="entry name" value="DIGUANYLATE CYCLASE DGCP"/>
    <property type="match status" value="1"/>
</dbReference>
<evidence type="ECO:0000313" key="5">
    <source>
        <dbReference type="EMBL" id="MBB3104207.1"/>
    </source>
</evidence>
<comment type="caution">
    <text evidence="5">The sequence shown here is derived from an EMBL/GenBank/DDBJ whole genome shotgun (WGS) entry which is preliminary data.</text>
</comment>
<dbReference type="EC" id="3.1.4.52" evidence="1"/>
<dbReference type="SUPFAM" id="SSF141868">
    <property type="entry name" value="EAL domain-like"/>
    <property type="match status" value="1"/>
</dbReference>
<dbReference type="SMART" id="SM00267">
    <property type="entry name" value="GGDEF"/>
    <property type="match status" value="1"/>
</dbReference>
<evidence type="ECO:0000256" key="2">
    <source>
        <dbReference type="ARBA" id="ARBA00022636"/>
    </source>
</evidence>
<evidence type="ECO:0000256" key="1">
    <source>
        <dbReference type="ARBA" id="ARBA00012282"/>
    </source>
</evidence>
<dbReference type="PROSITE" id="PS50883">
    <property type="entry name" value="EAL"/>
    <property type="match status" value="1"/>
</dbReference>
<dbReference type="Gene3D" id="3.20.20.450">
    <property type="entry name" value="EAL domain"/>
    <property type="match status" value="1"/>
</dbReference>
<evidence type="ECO:0000259" key="4">
    <source>
        <dbReference type="PROSITE" id="PS50887"/>
    </source>
</evidence>
<dbReference type="RefSeq" id="WP_183167098.1">
    <property type="nucleotide sequence ID" value="NZ_JACHXI010000013.1"/>
</dbReference>
<dbReference type="InterPro" id="IPR035919">
    <property type="entry name" value="EAL_sf"/>
</dbReference>
<dbReference type="InterPro" id="IPR029787">
    <property type="entry name" value="Nucleotide_cyclase"/>
</dbReference>
<dbReference type="InterPro" id="IPR043128">
    <property type="entry name" value="Rev_trsase/Diguanyl_cyclase"/>
</dbReference>
<accession>A0A839T3U0</accession>
<name>A0A839T3U0_AZOMA</name>
<dbReference type="PANTHER" id="PTHR44757:SF2">
    <property type="entry name" value="BIOFILM ARCHITECTURE MAINTENANCE PROTEIN MBAA"/>
    <property type="match status" value="1"/>
</dbReference>
<dbReference type="Pfam" id="PF00563">
    <property type="entry name" value="EAL"/>
    <property type="match status" value="1"/>
</dbReference>
<dbReference type="Proteomes" id="UP000549250">
    <property type="component" value="Unassembled WGS sequence"/>
</dbReference>
<dbReference type="Pfam" id="PF00990">
    <property type="entry name" value="GGDEF"/>
    <property type="match status" value="1"/>
</dbReference>
<proteinExistence type="predicted"/>
<protein>
    <recommendedName>
        <fullName evidence="1">cyclic-guanylate-specific phosphodiesterase</fullName>
        <ecNumber evidence="1">3.1.4.52</ecNumber>
    </recommendedName>
</protein>
<dbReference type="GO" id="GO:0071111">
    <property type="term" value="F:cyclic-guanylate-specific phosphodiesterase activity"/>
    <property type="evidence" value="ECO:0007669"/>
    <property type="project" value="UniProtKB-EC"/>
</dbReference>
<dbReference type="EMBL" id="JACHXI010000013">
    <property type="protein sequence ID" value="MBB3104207.1"/>
    <property type="molecule type" value="Genomic_DNA"/>
</dbReference>
<keyword evidence="6" id="KW-1185">Reference proteome</keyword>
<evidence type="ECO:0000259" key="3">
    <source>
        <dbReference type="PROSITE" id="PS50883"/>
    </source>
</evidence>
<dbReference type="AlphaFoldDB" id="A0A839T3U0"/>
<dbReference type="CDD" id="cd01948">
    <property type="entry name" value="EAL"/>
    <property type="match status" value="1"/>
</dbReference>
<dbReference type="SUPFAM" id="SSF55073">
    <property type="entry name" value="Nucleotide cyclase"/>
    <property type="match status" value="1"/>
</dbReference>
<dbReference type="CDD" id="cd01949">
    <property type="entry name" value="GGDEF"/>
    <property type="match status" value="1"/>
</dbReference>
<dbReference type="InterPro" id="IPR001633">
    <property type="entry name" value="EAL_dom"/>
</dbReference>
<gene>
    <name evidence="5" type="ORF">FHR87_002622</name>
</gene>
<reference evidence="5 6" key="1">
    <citation type="submission" date="2020-08" db="EMBL/GenBank/DDBJ databases">
        <title>Genomic Encyclopedia of Type Strains, Phase III (KMG-III): the genomes of soil and plant-associated and newly described type strains.</title>
        <authorList>
            <person name="Whitman W."/>
        </authorList>
    </citation>
    <scope>NUCLEOTIDE SEQUENCE [LARGE SCALE GENOMIC DNA]</scope>
    <source>
        <strain evidence="5 6">CECT 4462</strain>
    </source>
</reference>